<reference evidence="2" key="1">
    <citation type="journal article" date="2021" name="PeerJ">
        <title>Extensive microbial diversity within the chicken gut microbiome revealed by metagenomics and culture.</title>
        <authorList>
            <person name="Gilroy R."/>
            <person name="Ravi A."/>
            <person name="Getino M."/>
            <person name="Pursley I."/>
            <person name="Horton D.L."/>
            <person name="Alikhan N.F."/>
            <person name="Baker D."/>
            <person name="Gharbi K."/>
            <person name="Hall N."/>
            <person name="Watson M."/>
            <person name="Adriaenssens E.M."/>
            <person name="Foster-Nyarko E."/>
            <person name="Jarju S."/>
            <person name="Secka A."/>
            <person name="Antonio M."/>
            <person name="Oren A."/>
            <person name="Chaudhuri R.R."/>
            <person name="La Ragione R."/>
            <person name="Hildebrand F."/>
            <person name="Pallen M.J."/>
        </authorList>
    </citation>
    <scope>NUCLEOTIDE SEQUENCE</scope>
    <source>
        <strain evidence="2">ChiGjej1B1-98</strain>
    </source>
</reference>
<protein>
    <submittedName>
        <fullName evidence="2">NAD(P)-binding domain-containing protein</fullName>
    </submittedName>
</protein>
<sequence length="233" mass="24821">MNASTTIGILGAGQAGSVLARAFLDVGYRVAIANSRHPCTLRDVIAPLGPRIVPLWATDAAAQADVAILAFPYAPHHTLPAAELAGKVVLDNNNYMPWRDGNFPTVDSGAVTVHELRQAQLPGAKLAKAFSHIQFHGLPHVRKPGDELPALVRLARPTGAADRVALSVWSDFPETLPVVTRLYDELGFDTVVGGLLSESWRVGPGTPAWNASLVGQSHADLVPNICAAHRHHQ</sequence>
<gene>
    <name evidence="2" type="ORF">H9830_13240</name>
</gene>
<feature type="domain" description="Pyrroline-5-carboxylate reductase catalytic N-terminal" evidence="1">
    <location>
        <begin position="6"/>
        <end position="94"/>
    </location>
</feature>
<evidence type="ECO:0000313" key="3">
    <source>
        <dbReference type="Proteomes" id="UP000824005"/>
    </source>
</evidence>
<name>A0A9D1YWM7_9MICO</name>
<proteinExistence type="predicted"/>
<reference evidence="2" key="2">
    <citation type="submission" date="2021-04" db="EMBL/GenBank/DDBJ databases">
        <authorList>
            <person name="Gilroy R."/>
        </authorList>
    </citation>
    <scope>NUCLEOTIDE SEQUENCE</scope>
    <source>
        <strain evidence="2">ChiGjej1B1-98</strain>
    </source>
</reference>
<dbReference type="InterPro" id="IPR036291">
    <property type="entry name" value="NAD(P)-bd_dom_sf"/>
</dbReference>
<dbReference type="Gene3D" id="3.40.50.720">
    <property type="entry name" value="NAD(P)-binding Rossmann-like Domain"/>
    <property type="match status" value="1"/>
</dbReference>
<dbReference type="Proteomes" id="UP000824005">
    <property type="component" value="Unassembled WGS sequence"/>
</dbReference>
<evidence type="ECO:0000259" key="1">
    <source>
        <dbReference type="Pfam" id="PF03807"/>
    </source>
</evidence>
<evidence type="ECO:0000313" key="2">
    <source>
        <dbReference type="EMBL" id="HIY67229.1"/>
    </source>
</evidence>
<comment type="caution">
    <text evidence="2">The sequence shown here is derived from an EMBL/GenBank/DDBJ whole genome shotgun (WGS) entry which is preliminary data.</text>
</comment>
<dbReference type="EMBL" id="DXDC01000401">
    <property type="protein sequence ID" value="HIY67229.1"/>
    <property type="molecule type" value="Genomic_DNA"/>
</dbReference>
<accession>A0A9D1YWM7</accession>
<dbReference type="SUPFAM" id="SSF51735">
    <property type="entry name" value="NAD(P)-binding Rossmann-fold domains"/>
    <property type="match status" value="1"/>
</dbReference>
<dbReference type="AlphaFoldDB" id="A0A9D1YWM7"/>
<organism evidence="2 3">
    <name type="scientific">Candidatus Agrococcus pullicola</name>
    <dbReference type="NCBI Taxonomy" id="2838429"/>
    <lineage>
        <taxon>Bacteria</taxon>
        <taxon>Bacillati</taxon>
        <taxon>Actinomycetota</taxon>
        <taxon>Actinomycetes</taxon>
        <taxon>Micrococcales</taxon>
        <taxon>Microbacteriaceae</taxon>
        <taxon>Agrococcus</taxon>
    </lineage>
</organism>
<dbReference type="Pfam" id="PF03807">
    <property type="entry name" value="F420_oxidored"/>
    <property type="match status" value="1"/>
</dbReference>
<dbReference type="InterPro" id="IPR028939">
    <property type="entry name" value="P5C_Rdtase_cat_N"/>
</dbReference>